<feature type="binding site" evidence="2">
    <location>
        <position position="10"/>
    </location>
    <ligand>
        <name>Zn(2+)</name>
        <dbReference type="ChEBI" id="CHEBI:29105"/>
        <label>1</label>
    </ligand>
</feature>
<keyword evidence="2" id="KW-0479">Metal-binding</keyword>
<dbReference type="PIRSF" id="PIRSF015853">
    <property type="entry name" value="Pep_DppA"/>
    <property type="match status" value="1"/>
</dbReference>
<feature type="binding site" evidence="2">
    <location>
        <position position="107"/>
    </location>
    <ligand>
        <name>Zn(2+)</name>
        <dbReference type="ChEBI" id="CHEBI:29105"/>
        <label>2</label>
    </ligand>
</feature>
<keyword evidence="2" id="KW-0862">Zinc</keyword>
<proteinExistence type="predicted"/>
<dbReference type="AlphaFoldDB" id="A0A2A5WRQ7"/>
<organism evidence="3 4">
    <name type="scientific">OM182 bacterium MED-G24</name>
    <dbReference type="NCBI Taxonomy" id="1986255"/>
    <lineage>
        <taxon>Bacteria</taxon>
        <taxon>Pseudomonadati</taxon>
        <taxon>Pseudomonadota</taxon>
        <taxon>Gammaproteobacteria</taxon>
        <taxon>OMG group</taxon>
        <taxon>OM182 clade</taxon>
    </lineage>
</organism>
<dbReference type="Proteomes" id="UP000219327">
    <property type="component" value="Unassembled WGS sequence"/>
</dbReference>
<keyword evidence="3" id="KW-0031">Aminopeptidase</keyword>
<dbReference type="InterPro" id="IPR027476">
    <property type="entry name" value="DppA_N"/>
</dbReference>
<feature type="binding site" evidence="2">
    <location>
        <position position="138"/>
    </location>
    <ligand>
        <name>Zn(2+)</name>
        <dbReference type="ChEBI" id="CHEBI:29105"/>
        <label>2</label>
    </ligand>
</feature>
<gene>
    <name evidence="3" type="ORF">CNE99_06810</name>
</gene>
<dbReference type="Gene3D" id="3.30.1360.130">
    <property type="entry name" value="Dipeptide transport protein"/>
    <property type="match status" value="1"/>
</dbReference>
<keyword evidence="3" id="KW-0645">Protease</keyword>
<dbReference type="GO" id="GO:0046872">
    <property type="term" value="F:metal ion binding"/>
    <property type="evidence" value="ECO:0007669"/>
    <property type="project" value="UniProtKB-KW"/>
</dbReference>
<dbReference type="InterPro" id="IPR036177">
    <property type="entry name" value="Peptidase_M55_sf"/>
</dbReference>
<evidence type="ECO:0000256" key="2">
    <source>
        <dbReference type="PIRSR" id="PIRSR015853-2"/>
    </source>
</evidence>
<sequence>MKVFVSVDMEGISGLVRWADVTPGSIDFQLNRSLMTADANAAIEGAFNAGATEVVVEENHGVEDLCVLRMDEIDPRCRVVRGAGRPGASTMAGLDDTCDLVMLVGHHARAGSFPGIMAHTISYTEFSLVSLAGTPVGEADFFIRRAGELSVPVGLITGDQIVAEQVANLCPDVEQVILKQALGRQAGDCIPPLRARAMIQEGASRAVQRAMGHELGPYPTSGPYEFEVALRKPANEAMAENLASLNEFELLNDEQVRLVADRIELGFRRVAYLGYARRAGATKY</sequence>
<feature type="binding site" evidence="2">
    <location>
        <position position="8"/>
    </location>
    <ligand>
        <name>Zn(2+)</name>
        <dbReference type="ChEBI" id="CHEBI:29105"/>
        <label>1</label>
    </ligand>
</feature>
<evidence type="ECO:0000313" key="4">
    <source>
        <dbReference type="Proteomes" id="UP000219327"/>
    </source>
</evidence>
<dbReference type="CDD" id="cd08663">
    <property type="entry name" value="DAP_dppA_1"/>
    <property type="match status" value="1"/>
</dbReference>
<feature type="binding site" evidence="2">
    <location>
        <position position="60"/>
    </location>
    <ligand>
        <name>Zn(2+)</name>
        <dbReference type="ChEBI" id="CHEBI:29105"/>
        <label>2</label>
    </ligand>
</feature>
<reference evidence="3 4" key="1">
    <citation type="submission" date="2017-08" db="EMBL/GenBank/DDBJ databases">
        <title>Fine stratification of microbial communities through a metagenomic profile of the photic zone.</title>
        <authorList>
            <person name="Haro-Moreno J.M."/>
            <person name="Lopez-Perez M."/>
            <person name="De La Torre J."/>
            <person name="Picazo A."/>
            <person name="Camacho A."/>
            <person name="Rodriguez-Valera F."/>
        </authorList>
    </citation>
    <scope>NUCLEOTIDE SEQUENCE [LARGE SCALE GENOMIC DNA]</scope>
    <source>
        <strain evidence="3">MED-G24</strain>
    </source>
</reference>
<feature type="binding site" evidence="2">
    <location>
        <position position="8"/>
    </location>
    <ligand>
        <name>Zn(2+)</name>
        <dbReference type="ChEBI" id="CHEBI:29105"/>
        <label>2</label>
    </ligand>
</feature>
<evidence type="ECO:0000256" key="1">
    <source>
        <dbReference type="PIRSR" id="PIRSR015853-1"/>
    </source>
</evidence>
<name>A0A2A5WRQ7_9GAMM</name>
<dbReference type="EMBL" id="NTKD01000034">
    <property type="protein sequence ID" value="PDH38826.1"/>
    <property type="molecule type" value="Genomic_DNA"/>
</dbReference>
<keyword evidence="3" id="KW-0378">Hydrolase</keyword>
<dbReference type="InterPro" id="IPR007035">
    <property type="entry name" value="Peptidase_M55"/>
</dbReference>
<evidence type="ECO:0000313" key="3">
    <source>
        <dbReference type="EMBL" id="PDH38826.1"/>
    </source>
</evidence>
<dbReference type="Pfam" id="PF04951">
    <property type="entry name" value="Peptidase_M55"/>
    <property type="match status" value="1"/>
</dbReference>
<accession>A0A2A5WRQ7</accession>
<comment type="caution">
    <text evidence="3">The sequence shown here is derived from an EMBL/GenBank/DDBJ whole genome shotgun (WGS) entry which is preliminary data.</text>
</comment>
<dbReference type="Gene3D" id="3.40.50.10780">
    <property type="entry name" value="Dipeptide transport protein"/>
    <property type="match status" value="1"/>
</dbReference>
<protein>
    <submittedName>
        <fullName evidence="3">Aminopeptidase</fullName>
    </submittedName>
</protein>
<feature type="active site" description="Nucleophile" evidence="1">
    <location>
        <position position="119"/>
    </location>
</feature>
<dbReference type="SUPFAM" id="SSF63992">
    <property type="entry name" value="Dipeptide transport protein"/>
    <property type="match status" value="1"/>
</dbReference>
<dbReference type="GO" id="GO:0004177">
    <property type="term" value="F:aminopeptidase activity"/>
    <property type="evidence" value="ECO:0007669"/>
    <property type="project" value="UniProtKB-KW"/>
</dbReference>